<dbReference type="Proteomes" id="UP000076830">
    <property type="component" value="Chromosome"/>
</dbReference>
<keyword evidence="2" id="KW-1185">Reference proteome</keyword>
<evidence type="ECO:0000313" key="1">
    <source>
        <dbReference type="EMBL" id="ANB18458.1"/>
    </source>
</evidence>
<dbReference type="PATRIC" id="fig|1300342.3.peg.2388"/>
<dbReference type="RefSeq" id="WP_067647911.1">
    <property type="nucleotide sequence ID" value="NZ_CP015249.1"/>
</dbReference>
<evidence type="ECO:0000313" key="2">
    <source>
        <dbReference type="Proteomes" id="UP000076830"/>
    </source>
</evidence>
<evidence type="ECO:0008006" key="3">
    <source>
        <dbReference type="Google" id="ProtNLM"/>
    </source>
</evidence>
<gene>
    <name evidence="1" type="ORF">I596_2450</name>
</gene>
<dbReference type="PANTHER" id="PTHR36922">
    <property type="entry name" value="BLL2446 PROTEIN"/>
    <property type="match status" value="1"/>
</dbReference>
<dbReference type="PANTHER" id="PTHR36922:SF1">
    <property type="entry name" value="DUF1993 DOMAIN-CONTAINING PROTEIN"/>
    <property type="match status" value="1"/>
</dbReference>
<name>A0A160DV97_9GAMM</name>
<dbReference type="AlphaFoldDB" id="A0A160DV97"/>
<protein>
    <recommendedName>
        <fullName evidence="3">DUF1993 domain-containing protein</fullName>
    </recommendedName>
</protein>
<dbReference type="Gene3D" id="1.20.120.450">
    <property type="entry name" value="dinb family like domain"/>
    <property type="match status" value="1"/>
</dbReference>
<reference evidence="1 2" key="1">
    <citation type="submission" date="2016-04" db="EMBL/GenBank/DDBJ databases">
        <title>Complete genome sequence of Dokdonella koreensis DS-123T.</title>
        <authorList>
            <person name="Kim J.F."/>
            <person name="Lee H."/>
            <person name="Kwak M.-J."/>
        </authorList>
    </citation>
    <scope>NUCLEOTIDE SEQUENCE [LARGE SCALE GENOMIC DNA]</scope>
    <source>
        <strain evidence="1 2">DS-123</strain>
    </source>
</reference>
<dbReference type="EMBL" id="CP015249">
    <property type="protein sequence ID" value="ANB18458.1"/>
    <property type="molecule type" value="Genomic_DNA"/>
</dbReference>
<dbReference type="Pfam" id="PF09351">
    <property type="entry name" value="DUF1993"/>
    <property type="match status" value="1"/>
</dbReference>
<dbReference type="SUPFAM" id="SSF109854">
    <property type="entry name" value="DinB/YfiT-like putative metalloenzymes"/>
    <property type="match status" value="1"/>
</dbReference>
<dbReference type="OrthoDB" id="338237at2"/>
<organism evidence="1 2">
    <name type="scientific">Dokdonella koreensis DS-123</name>
    <dbReference type="NCBI Taxonomy" id="1300342"/>
    <lineage>
        <taxon>Bacteria</taxon>
        <taxon>Pseudomonadati</taxon>
        <taxon>Pseudomonadota</taxon>
        <taxon>Gammaproteobacteria</taxon>
        <taxon>Lysobacterales</taxon>
        <taxon>Rhodanobacteraceae</taxon>
        <taxon>Dokdonella</taxon>
    </lineage>
</organism>
<dbReference type="KEGG" id="dko:I596_2450"/>
<sequence length="168" mass="18037">MSLSLHRLTVPTYLRGLRTLSHYLDKAAEHARAQATDPDALAAARLAPDMLPLAGQVQRASDTSKNAIARLLGVDPPRFEDTETTLDDLQARIARTIAYVEAADAAAIDAGAGREITLAFGQLKKTFDGEDFVLSFALPNFQFHVVTAHAILRQAGVPIGKLDYLGAA</sequence>
<dbReference type="STRING" id="1300342.I596_2450"/>
<dbReference type="InterPro" id="IPR018531">
    <property type="entry name" value="DUF1993"/>
</dbReference>
<proteinExistence type="predicted"/>
<accession>A0A160DV97</accession>
<dbReference type="InterPro" id="IPR034660">
    <property type="entry name" value="DinB/YfiT-like"/>
</dbReference>